<comment type="caution">
    <text evidence="1">The sequence shown here is derived from an EMBL/GenBank/DDBJ whole genome shotgun (WGS) entry which is preliminary data.</text>
</comment>
<dbReference type="EMBL" id="VSSQ01089318">
    <property type="protein sequence ID" value="MPN35616.1"/>
    <property type="molecule type" value="Genomic_DNA"/>
</dbReference>
<protein>
    <submittedName>
        <fullName evidence="1">Uncharacterized protein</fullName>
    </submittedName>
</protein>
<accession>A0A645HAS3</accession>
<proteinExistence type="predicted"/>
<organism evidence="1">
    <name type="scientific">bioreactor metagenome</name>
    <dbReference type="NCBI Taxonomy" id="1076179"/>
    <lineage>
        <taxon>unclassified sequences</taxon>
        <taxon>metagenomes</taxon>
        <taxon>ecological metagenomes</taxon>
    </lineage>
</organism>
<name>A0A645HAS3_9ZZZZ</name>
<sequence length="94" mass="10365">MRIKRLERPYVQLRLIRLSSSAHGNEVGVPTGYIVRISHFESDGTVVSGGKAGIPESIVMEICPECVCVAPVIRENVFIKEYGWRHPISVDGTG</sequence>
<evidence type="ECO:0000313" key="1">
    <source>
        <dbReference type="EMBL" id="MPN35616.1"/>
    </source>
</evidence>
<gene>
    <name evidence="1" type="ORF">SDC9_183114</name>
</gene>
<reference evidence="1" key="1">
    <citation type="submission" date="2019-08" db="EMBL/GenBank/DDBJ databases">
        <authorList>
            <person name="Kucharzyk K."/>
            <person name="Murdoch R.W."/>
            <person name="Higgins S."/>
            <person name="Loffler F."/>
        </authorList>
    </citation>
    <scope>NUCLEOTIDE SEQUENCE</scope>
</reference>
<dbReference type="AlphaFoldDB" id="A0A645HAS3"/>